<reference evidence="3 4" key="1">
    <citation type="submission" date="2024-11" db="EMBL/GenBank/DDBJ databases">
        <title>A near-complete genome assembly of Cinchona calisaya.</title>
        <authorList>
            <person name="Lian D.C."/>
            <person name="Zhao X.W."/>
            <person name="Wei L."/>
        </authorList>
    </citation>
    <scope>NUCLEOTIDE SEQUENCE [LARGE SCALE GENOMIC DNA]</scope>
    <source>
        <tissue evidence="3">Nenye</tissue>
    </source>
</reference>
<proteinExistence type="inferred from homology"/>
<dbReference type="PRINTS" id="PR00080">
    <property type="entry name" value="SDRFAMILY"/>
</dbReference>
<dbReference type="Gene3D" id="3.40.50.720">
    <property type="entry name" value="NAD(P)-binding Rossmann-like Domain"/>
    <property type="match status" value="1"/>
</dbReference>
<keyword evidence="2" id="KW-0560">Oxidoreductase</keyword>
<dbReference type="GO" id="GO:0016616">
    <property type="term" value="F:oxidoreductase activity, acting on the CH-OH group of donors, NAD or NADP as acceptor"/>
    <property type="evidence" value="ECO:0007669"/>
    <property type="project" value="UniProtKB-ARBA"/>
</dbReference>
<comment type="caution">
    <text evidence="3">The sequence shown here is derived from an EMBL/GenBank/DDBJ whole genome shotgun (WGS) entry which is preliminary data.</text>
</comment>
<dbReference type="InterPro" id="IPR002347">
    <property type="entry name" value="SDR_fam"/>
</dbReference>
<evidence type="ECO:0008006" key="5">
    <source>
        <dbReference type="Google" id="ProtNLM"/>
    </source>
</evidence>
<protein>
    <recommendedName>
        <fullName evidence="5">Secoisolariciresinol dehydrogenase</fullName>
    </recommendedName>
</protein>
<dbReference type="PRINTS" id="PR00081">
    <property type="entry name" value="GDHRDH"/>
</dbReference>
<dbReference type="Pfam" id="PF13561">
    <property type="entry name" value="adh_short_C2"/>
    <property type="match status" value="1"/>
</dbReference>
<evidence type="ECO:0000256" key="2">
    <source>
        <dbReference type="ARBA" id="ARBA00023002"/>
    </source>
</evidence>
<dbReference type="FunFam" id="3.40.50.720:FF:000084">
    <property type="entry name" value="Short-chain dehydrogenase reductase"/>
    <property type="match status" value="1"/>
</dbReference>
<organism evidence="3 4">
    <name type="scientific">Cinchona calisaya</name>
    <dbReference type="NCBI Taxonomy" id="153742"/>
    <lineage>
        <taxon>Eukaryota</taxon>
        <taxon>Viridiplantae</taxon>
        <taxon>Streptophyta</taxon>
        <taxon>Embryophyta</taxon>
        <taxon>Tracheophyta</taxon>
        <taxon>Spermatophyta</taxon>
        <taxon>Magnoliopsida</taxon>
        <taxon>eudicotyledons</taxon>
        <taxon>Gunneridae</taxon>
        <taxon>Pentapetalae</taxon>
        <taxon>asterids</taxon>
        <taxon>lamiids</taxon>
        <taxon>Gentianales</taxon>
        <taxon>Rubiaceae</taxon>
        <taxon>Cinchonoideae</taxon>
        <taxon>Cinchoneae</taxon>
        <taxon>Cinchona</taxon>
    </lineage>
</organism>
<dbReference type="EMBL" id="JBJUIK010000002">
    <property type="protein sequence ID" value="KAL3536057.1"/>
    <property type="molecule type" value="Genomic_DNA"/>
</dbReference>
<keyword evidence="4" id="KW-1185">Reference proteome</keyword>
<dbReference type="PANTHER" id="PTHR43180">
    <property type="entry name" value="3-OXOACYL-(ACYL-CARRIER-PROTEIN) REDUCTASE (AFU_ORTHOLOGUE AFUA_6G11210)"/>
    <property type="match status" value="1"/>
</dbReference>
<accession>A0ABD3AXU4</accession>
<dbReference type="AlphaFoldDB" id="A0ABD3AXU4"/>
<gene>
    <name evidence="3" type="ORF">ACH5RR_004518</name>
</gene>
<sequence>MGESSTVAFETRRLEGKVAIITGGASGIGESTTRLFVKNGAKVVVADIQDELGCALCEELGSKEAIYFVHCDVRKESDVQKAVDTAIAKYGKLDVLFSNAGVTDTVPSILDVSYDEYKRIFDVNVYGGFNCAKHAARVMIPAKKGSIIFTTSIIAEIYGDASHIYTTSKKALIGLTQNLCVELGQHGIRVNCISPYGIATPTLTTAFGNVTKEKAEGWFCEAGNLKYAVSEAEDIAQSAVFLASDESKYVSGLNLVVDGGYSKTNVALREVLKKQSA</sequence>
<evidence type="ECO:0000256" key="1">
    <source>
        <dbReference type="ARBA" id="ARBA00006484"/>
    </source>
</evidence>
<dbReference type="NCBIfam" id="NF005559">
    <property type="entry name" value="PRK07231.1"/>
    <property type="match status" value="1"/>
</dbReference>
<name>A0ABD3AXU4_9GENT</name>
<evidence type="ECO:0000313" key="3">
    <source>
        <dbReference type="EMBL" id="KAL3536057.1"/>
    </source>
</evidence>
<dbReference type="InterPro" id="IPR020904">
    <property type="entry name" value="Sc_DH/Rdtase_CS"/>
</dbReference>
<dbReference type="SUPFAM" id="SSF51735">
    <property type="entry name" value="NAD(P)-binding Rossmann-fold domains"/>
    <property type="match status" value="1"/>
</dbReference>
<dbReference type="Proteomes" id="UP001630127">
    <property type="component" value="Unassembled WGS sequence"/>
</dbReference>
<dbReference type="PROSITE" id="PS00061">
    <property type="entry name" value="ADH_SHORT"/>
    <property type="match status" value="1"/>
</dbReference>
<evidence type="ECO:0000313" key="4">
    <source>
        <dbReference type="Proteomes" id="UP001630127"/>
    </source>
</evidence>
<dbReference type="InterPro" id="IPR036291">
    <property type="entry name" value="NAD(P)-bd_dom_sf"/>
</dbReference>
<dbReference type="PANTHER" id="PTHR43180:SF45">
    <property type="entry name" value="SECOISOLARICIRESINOL DEHYDROGENASE-LIKE ISOFORM X1"/>
    <property type="match status" value="1"/>
</dbReference>
<comment type="similarity">
    <text evidence="1">Belongs to the short-chain dehydrogenases/reductases (SDR) family.</text>
</comment>